<keyword evidence="1" id="KW-1133">Transmembrane helix</keyword>
<evidence type="ECO:0000256" key="1">
    <source>
        <dbReference type="SAM" id="Phobius"/>
    </source>
</evidence>
<name>A0A1Z4JQ35_LEPBY</name>
<sequence>MKEFDDLQLDEIEPDAIRHVRLFFYLVPIFGFFPAVWTLYRHAGSRQERALSRFVIKMAMGWLLLYGLLGASAINADSIPLPLLLTASFMTSGYFGLNVLLMVRLWQRKVIALPLLGKVGRLL</sequence>
<keyword evidence="1" id="KW-0472">Membrane</keyword>
<reference evidence="2 3" key="1">
    <citation type="submission" date="2017-06" db="EMBL/GenBank/DDBJ databases">
        <title>Genome sequencing of cyanobaciteial culture collection at National Institute for Environmental Studies (NIES).</title>
        <authorList>
            <person name="Hirose Y."/>
            <person name="Shimura Y."/>
            <person name="Fujisawa T."/>
            <person name="Nakamura Y."/>
            <person name="Kawachi M."/>
        </authorList>
    </citation>
    <scope>NUCLEOTIDE SEQUENCE [LARGE SCALE GENOMIC DNA]</scope>
    <source>
        <strain evidence="2 3">NIES-2135</strain>
    </source>
</reference>
<accession>A0A1Z4JQ35</accession>
<feature type="transmembrane region" description="Helical" evidence="1">
    <location>
        <begin position="54"/>
        <end position="74"/>
    </location>
</feature>
<dbReference type="Proteomes" id="UP000217895">
    <property type="component" value="Chromosome"/>
</dbReference>
<evidence type="ECO:0000313" key="3">
    <source>
        <dbReference type="Proteomes" id="UP000217895"/>
    </source>
</evidence>
<dbReference type="AlphaFoldDB" id="A0A1Z4JQ35"/>
<proteinExistence type="predicted"/>
<organism evidence="2 3">
    <name type="scientific">Leptolyngbya boryana NIES-2135</name>
    <dbReference type="NCBI Taxonomy" id="1973484"/>
    <lineage>
        <taxon>Bacteria</taxon>
        <taxon>Bacillati</taxon>
        <taxon>Cyanobacteriota</taxon>
        <taxon>Cyanophyceae</taxon>
        <taxon>Leptolyngbyales</taxon>
        <taxon>Leptolyngbyaceae</taxon>
        <taxon>Leptolyngbya group</taxon>
        <taxon>Leptolyngbya</taxon>
    </lineage>
</organism>
<evidence type="ECO:0000313" key="2">
    <source>
        <dbReference type="EMBL" id="BAY58763.1"/>
    </source>
</evidence>
<evidence type="ECO:0008006" key="4">
    <source>
        <dbReference type="Google" id="ProtNLM"/>
    </source>
</evidence>
<keyword evidence="3" id="KW-1185">Reference proteome</keyword>
<protein>
    <recommendedName>
        <fullName evidence="4">DUF4870 domain-containing protein</fullName>
    </recommendedName>
</protein>
<feature type="transmembrane region" description="Helical" evidence="1">
    <location>
        <begin position="22"/>
        <end position="42"/>
    </location>
</feature>
<feature type="transmembrane region" description="Helical" evidence="1">
    <location>
        <begin position="80"/>
        <end position="103"/>
    </location>
</feature>
<gene>
    <name evidence="2" type="ORF">NIES2135_56370</name>
</gene>
<keyword evidence="1" id="KW-0812">Transmembrane</keyword>
<dbReference type="EMBL" id="AP018203">
    <property type="protein sequence ID" value="BAY58763.1"/>
    <property type="molecule type" value="Genomic_DNA"/>
</dbReference>